<evidence type="ECO:0000313" key="6">
    <source>
        <dbReference type="EMBL" id="OGK73727.1"/>
    </source>
</evidence>
<comment type="caution">
    <text evidence="6">The sequence shown here is derived from an EMBL/GenBank/DDBJ whole genome shotgun (WGS) entry which is preliminary data.</text>
</comment>
<sequence length="373" mass="41203">MKIPILDLKAQYKSIQKEIDNAIKTVIAESAFIGGRHVEELEKNIAAYCGTKYAVALNSGTDALYLALWALGIGEGDEVITSPFSFFATAEVIAKVGAKPVFVDIDPTAFNIDPDLIKAKITKKTKAIIPVHLFGQAAEMDKINALAKKHKFFVIEDACQAIGATYKGKKTGNLGDIGAFSFFPSKNLGAYGDGGIVTTNNKDLADKIRQLRNHGSKVKYYNDEIGVSSRLDGIQAAILNAKLKHLDKWNKARNNVAKTYAKLMKNVSGIILPNNENCKLKIEHCQHVFHQYTIRVKNGKRDELKKYLADKGIQTMIYYPVPLHLLKAMEYLGYKKGSLPEAEKACSEVLSLPIYPELKNKTITQIGKILSNL</sequence>
<protein>
    <submittedName>
        <fullName evidence="6">Transcriptional regulator</fullName>
    </submittedName>
</protein>
<dbReference type="InterPro" id="IPR015421">
    <property type="entry name" value="PyrdxlP-dep_Trfase_major"/>
</dbReference>
<dbReference type="Gene3D" id="3.90.1150.10">
    <property type="entry name" value="Aspartate Aminotransferase, domain 1"/>
    <property type="match status" value="1"/>
</dbReference>
<name>A0A1F7L0R7_9BACT</name>
<dbReference type="GO" id="GO:0030170">
    <property type="term" value="F:pyridoxal phosphate binding"/>
    <property type="evidence" value="ECO:0007669"/>
    <property type="project" value="UniProtKB-ARBA"/>
</dbReference>
<dbReference type="Pfam" id="PF01041">
    <property type="entry name" value="DegT_DnrJ_EryC1"/>
    <property type="match status" value="1"/>
</dbReference>
<evidence type="ECO:0000313" key="7">
    <source>
        <dbReference type="Proteomes" id="UP000177050"/>
    </source>
</evidence>
<proteinExistence type="inferred from homology"/>
<dbReference type="SUPFAM" id="SSF53383">
    <property type="entry name" value="PLP-dependent transferases"/>
    <property type="match status" value="1"/>
</dbReference>
<evidence type="ECO:0000256" key="1">
    <source>
        <dbReference type="ARBA" id="ARBA00022898"/>
    </source>
</evidence>
<dbReference type="PANTHER" id="PTHR30244:SF36">
    <property type="entry name" value="3-OXO-GLUCOSE-6-PHOSPHATE:GLUTAMATE AMINOTRANSFERASE"/>
    <property type="match status" value="1"/>
</dbReference>
<evidence type="ECO:0000256" key="5">
    <source>
        <dbReference type="RuleBase" id="RU004508"/>
    </source>
</evidence>
<dbReference type="AlphaFoldDB" id="A0A1F7L0R7"/>
<dbReference type="InterPro" id="IPR015424">
    <property type="entry name" value="PyrdxlP-dep_Trfase"/>
</dbReference>
<accession>A0A1F7L0R7</accession>
<dbReference type="Proteomes" id="UP000177050">
    <property type="component" value="Unassembled WGS sequence"/>
</dbReference>
<dbReference type="EMBL" id="MGBR01000001">
    <property type="protein sequence ID" value="OGK73727.1"/>
    <property type="molecule type" value="Genomic_DNA"/>
</dbReference>
<comment type="similarity">
    <text evidence="2 5">Belongs to the DegT/DnrJ/EryC1 family.</text>
</comment>
<dbReference type="GO" id="GO:0000271">
    <property type="term" value="P:polysaccharide biosynthetic process"/>
    <property type="evidence" value="ECO:0007669"/>
    <property type="project" value="TreeGrafter"/>
</dbReference>
<gene>
    <name evidence="6" type="ORF">A3K52_02995</name>
</gene>
<evidence type="ECO:0000256" key="3">
    <source>
        <dbReference type="PIRSR" id="PIRSR000390-1"/>
    </source>
</evidence>
<organism evidence="6 7">
    <name type="scientific">Candidatus Roizmanbacteria bacterium RIFOXYD1_FULL_38_12</name>
    <dbReference type="NCBI Taxonomy" id="1802093"/>
    <lineage>
        <taxon>Bacteria</taxon>
        <taxon>Candidatus Roizmaniibacteriota</taxon>
    </lineage>
</organism>
<evidence type="ECO:0000256" key="4">
    <source>
        <dbReference type="PIRSR" id="PIRSR000390-2"/>
    </source>
</evidence>
<feature type="modified residue" description="N6-(pyridoxal phosphate)lysine" evidence="4">
    <location>
        <position position="186"/>
    </location>
</feature>
<dbReference type="Gene3D" id="3.40.640.10">
    <property type="entry name" value="Type I PLP-dependent aspartate aminotransferase-like (Major domain)"/>
    <property type="match status" value="1"/>
</dbReference>
<dbReference type="InterPro" id="IPR000653">
    <property type="entry name" value="DegT/StrS_aminotransferase"/>
</dbReference>
<feature type="active site" description="Proton acceptor" evidence="3">
    <location>
        <position position="186"/>
    </location>
</feature>
<dbReference type="PIRSF" id="PIRSF000390">
    <property type="entry name" value="PLP_StrS"/>
    <property type="match status" value="1"/>
</dbReference>
<dbReference type="GO" id="GO:0008483">
    <property type="term" value="F:transaminase activity"/>
    <property type="evidence" value="ECO:0007669"/>
    <property type="project" value="TreeGrafter"/>
</dbReference>
<dbReference type="PANTHER" id="PTHR30244">
    <property type="entry name" value="TRANSAMINASE"/>
    <property type="match status" value="1"/>
</dbReference>
<evidence type="ECO:0000256" key="2">
    <source>
        <dbReference type="ARBA" id="ARBA00037999"/>
    </source>
</evidence>
<dbReference type="InterPro" id="IPR015422">
    <property type="entry name" value="PyrdxlP-dep_Trfase_small"/>
</dbReference>
<keyword evidence="1 4" id="KW-0663">Pyridoxal phosphate</keyword>
<dbReference type="CDD" id="cd00616">
    <property type="entry name" value="AHBA_syn"/>
    <property type="match status" value="1"/>
</dbReference>
<reference evidence="6 7" key="1">
    <citation type="journal article" date="2016" name="Nat. Commun.">
        <title>Thousands of microbial genomes shed light on interconnected biogeochemical processes in an aquifer system.</title>
        <authorList>
            <person name="Anantharaman K."/>
            <person name="Brown C.T."/>
            <person name="Hug L.A."/>
            <person name="Sharon I."/>
            <person name="Castelle C.J."/>
            <person name="Probst A.J."/>
            <person name="Thomas B.C."/>
            <person name="Singh A."/>
            <person name="Wilkins M.J."/>
            <person name="Karaoz U."/>
            <person name="Brodie E.L."/>
            <person name="Williams K.H."/>
            <person name="Hubbard S.S."/>
            <person name="Banfield J.F."/>
        </authorList>
    </citation>
    <scope>NUCLEOTIDE SEQUENCE [LARGE SCALE GENOMIC DNA]</scope>
</reference>
<dbReference type="FunFam" id="3.40.640.10:FF:000089">
    <property type="entry name" value="Aminotransferase, DegT/DnrJ/EryC1/StrS family"/>
    <property type="match status" value="1"/>
</dbReference>